<organism evidence="2 3">
    <name type="scientific">Heterostelium pallidum (strain ATCC 26659 / Pp 5 / PN500)</name>
    <name type="common">Cellular slime mold</name>
    <name type="synonym">Polysphondylium pallidum</name>
    <dbReference type="NCBI Taxonomy" id="670386"/>
    <lineage>
        <taxon>Eukaryota</taxon>
        <taxon>Amoebozoa</taxon>
        <taxon>Evosea</taxon>
        <taxon>Eumycetozoa</taxon>
        <taxon>Dictyostelia</taxon>
        <taxon>Acytosteliales</taxon>
        <taxon>Acytosteliaceae</taxon>
        <taxon>Heterostelium</taxon>
    </lineage>
</organism>
<accession>D3AYP6</accession>
<dbReference type="InParanoid" id="D3AYP6"/>
<reference evidence="2 3" key="1">
    <citation type="journal article" date="2011" name="Genome Res.">
        <title>Phylogeny-wide analysis of social amoeba genomes highlights ancient origins for complex intercellular communication.</title>
        <authorList>
            <person name="Heidel A.J."/>
            <person name="Lawal H.M."/>
            <person name="Felder M."/>
            <person name="Schilde C."/>
            <person name="Helps N.R."/>
            <person name="Tunggal B."/>
            <person name="Rivero F."/>
            <person name="John U."/>
            <person name="Schleicher M."/>
            <person name="Eichinger L."/>
            <person name="Platzer M."/>
            <person name="Noegel A.A."/>
            <person name="Schaap P."/>
            <person name="Gloeckner G."/>
        </authorList>
    </citation>
    <scope>NUCLEOTIDE SEQUENCE [LARGE SCALE GENOMIC DNA]</scope>
    <source>
        <strain evidence="3">ATCC 26659 / Pp 5 / PN500</strain>
    </source>
</reference>
<feature type="domain" description="F-box" evidence="1">
    <location>
        <begin position="15"/>
        <end position="44"/>
    </location>
</feature>
<proteinExistence type="predicted"/>
<dbReference type="InterPro" id="IPR008615">
    <property type="entry name" value="FNIP"/>
</dbReference>
<dbReference type="Gene3D" id="1.20.1280.50">
    <property type="match status" value="1"/>
</dbReference>
<name>D3AYP6_HETP5</name>
<dbReference type="RefSeq" id="XP_020438179.1">
    <property type="nucleotide sequence ID" value="XM_020572321.1"/>
</dbReference>
<dbReference type="PANTHER" id="PTHR32134:SF92">
    <property type="entry name" value="FNIP REPEAT-CONTAINING PROTEIN"/>
    <property type="match status" value="1"/>
</dbReference>
<dbReference type="SUPFAM" id="SSF52058">
    <property type="entry name" value="L domain-like"/>
    <property type="match status" value="1"/>
</dbReference>
<dbReference type="Pfam" id="PF00646">
    <property type="entry name" value="F-box"/>
    <property type="match status" value="1"/>
</dbReference>
<dbReference type="CDD" id="cd09917">
    <property type="entry name" value="F-box_SF"/>
    <property type="match status" value="1"/>
</dbReference>
<dbReference type="EMBL" id="ADBJ01000004">
    <property type="protein sequence ID" value="EFA86073.1"/>
    <property type="molecule type" value="Genomic_DNA"/>
</dbReference>
<sequence>MAIDNNNSNSYKIVHLSHLLLNNITRYLDNVDNIRFSFVCKRWYHERESYLFFTSGADDDLHFYKEVQLKSFKAIKIHNNLKYKTLIIFNKNSHFNRHDKSPYQITIDRFLEGSVTYNDIDQVHLKLSQGSMDISKFKDQLERLAVKKLALPSRIQRFTHGSLPSNLKELRLFNYQFPLESGDLPSSLKFLSLDDYSSSLSVGSLPPQLEHLHFTTNTNEIELANDSVLPRTLTTIENCPSQWFKFLRNLPSLTTLTSDCNIPFGYLEAGDLPQSLTRLELHKSTTKFKPGVIPSSIKHLFLNTLNLSSEVLPKDAHFDYLGFSDTTSPILPGQLPPNIKELEIFKYSKRLVPGSLPFGIVTLKFPCLDATFLIEGVIPSSTKTLQLFNYNTLQHTPFDIASIPNSVEHLILGTDEVDVDLPNLPDSIKTLECRKHHLKKYNIESLKPSITTIKIRGVNATHFYRIDPRHTFPSALKFSSIKLRLFIKLLSI</sequence>
<evidence type="ECO:0000313" key="3">
    <source>
        <dbReference type="Proteomes" id="UP000001396"/>
    </source>
</evidence>
<dbReference type="Proteomes" id="UP000001396">
    <property type="component" value="Unassembled WGS sequence"/>
</dbReference>
<dbReference type="PANTHER" id="PTHR32134">
    <property type="entry name" value="FNIP REPEAT-CONTAINING PROTEIN"/>
    <property type="match status" value="1"/>
</dbReference>
<dbReference type="InterPro" id="IPR051251">
    <property type="entry name" value="STK_FNIP-Repeat"/>
</dbReference>
<protein>
    <recommendedName>
        <fullName evidence="1">F-box domain-containing protein</fullName>
    </recommendedName>
</protein>
<dbReference type="InterPro" id="IPR001810">
    <property type="entry name" value="F-box_dom"/>
</dbReference>
<evidence type="ECO:0000259" key="1">
    <source>
        <dbReference type="Pfam" id="PF00646"/>
    </source>
</evidence>
<dbReference type="AlphaFoldDB" id="D3AYP6"/>
<dbReference type="SUPFAM" id="SSF81383">
    <property type="entry name" value="F-box domain"/>
    <property type="match status" value="1"/>
</dbReference>
<evidence type="ECO:0000313" key="2">
    <source>
        <dbReference type="EMBL" id="EFA86073.1"/>
    </source>
</evidence>
<keyword evidence="3" id="KW-1185">Reference proteome</keyword>
<comment type="caution">
    <text evidence="2">The sequence shown here is derived from an EMBL/GenBank/DDBJ whole genome shotgun (WGS) entry which is preliminary data.</text>
</comment>
<dbReference type="Pfam" id="PF05725">
    <property type="entry name" value="FNIP"/>
    <property type="match status" value="3"/>
</dbReference>
<gene>
    <name evidence="2" type="ORF">PPL_01310</name>
</gene>
<dbReference type="FunCoup" id="D3AYP6">
    <property type="interactions" value="162"/>
</dbReference>
<dbReference type="GeneID" id="31356840"/>
<dbReference type="InterPro" id="IPR036047">
    <property type="entry name" value="F-box-like_dom_sf"/>
</dbReference>